<dbReference type="GO" id="GO:0006450">
    <property type="term" value="P:regulation of translational fidelity"/>
    <property type="evidence" value="ECO:0007669"/>
    <property type="project" value="InterPro"/>
</dbReference>
<accession>A0A1H3E3B6</accession>
<dbReference type="GO" id="GO:0070681">
    <property type="term" value="P:glutaminyl-tRNAGln biosynthesis via transamidation"/>
    <property type="evidence" value="ECO:0007669"/>
    <property type="project" value="TreeGrafter"/>
</dbReference>
<dbReference type="PANTHER" id="PTHR15004">
    <property type="entry name" value="GLUTAMYL-TRNA(GLN) AMIDOTRANSFERASE SUBUNIT C, MITOCHONDRIAL"/>
    <property type="match status" value="1"/>
</dbReference>
<dbReference type="Gene3D" id="1.10.20.60">
    <property type="entry name" value="Glu-tRNAGln amidotransferase C subunit, N-terminal domain"/>
    <property type="match status" value="1"/>
</dbReference>
<dbReference type="OrthoDB" id="9794326at2"/>
<keyword evidence="1" id="KW-0067">ATP-binding</keyword>
<comment type="catalytic activity">
    <reaction evidence="1">
        <text>L-aspartyl-tRNA(Asn) + L-glutamine + ATP + H2O = L-asparaginyl-tRNA(Asn) + L-glutamate + ADP + phosphate + 2 H(+)</text>
        <dbReference type="Rhea" id="RHEA:14513"/>
        <dbReference type="Rhea" id="RHEA-COMP:9674"/>
        <dbReference type="Rhea" id="RHEA-COMP:9677"/>
        <dbReference type="ChEBI" id="CHEBI:15377"/>
        <dbReference type="ChEBI" id="CHEBI:15378"/>
        <dbReference type="ChEBI" id="CHEBI:29985"/>
        <dbReference type="ChEBI" id="CHEBI:30616"/>
        <dbReference type="ChEBI" id="CHEBI:43474"/>
        <dbReference type="ChEBI" id="CHEBI:58359"/>
        <dbReference type="ChEBI" id="CHEBI:78515"/>
        <dbReference type="ChEBI" id="CHEBI:78516"/>
        <dbReference type="ChEBI" id="CHEBI:456216"/>
    </reaction>
</comment>
<comment type="function">
    <text evidence="1">Allows the formation of correctly charged Asn-tRNA(Asn) or Gln-tRNA(Gln) through the transamidation of misacylated Asp-tRNA(Asn) or Glu-tRNA(Gln) in organisms which lack either or both of asparaginyl-tRNA or glutaminyl-tRNA synthetases. The reaction takes place in the presence of glutamine and ATP through an activated phospho-Asp-tRNA(Asn) or phospho-Glu-tRNA(Gln).</text>
</comment>
<comment type="subunit">
    <text evidence="1">Heterotrimer of A, B and C subunits.</text>
</comment>
<protein>
    <recommendedName>
        <fullName evidence="1">Aspartyl/glutamyl-tRNA(Asn/Gln) amidotransferase subunit C</fullName>
        <shortName evidence="1">Asp/Glu-ADT subunit C</shortName>
        <ecNumber evidence="1">6.3.5.-</ecNumber>
    </recommendedName>
</protein>
<keyword evidence="1" id="KW-0547">Nucleotide-binding</keyword>
<dbReference type="Proteomes" id="UP000198640">
    <property type="component" value="Unassembled WGS sequence"/>
</dbReference>
<dbReference type="GO" id="GO:0006412">
    <property type="term" value="P:translation"/>
    <property type="evidence" value="ECO:0007669"/>
    <property type="project" value="UniProtKB-UniRule"/>
</dbReference>
<dbReference type="GO" id="GO:0050567">
    <property type="term" value="F:glutaminyl-tRNA synthase (glutamine-hydrolyzing) activity"/>
    <property type="evidence" value="ECO:0007669"/>
    <property type="project" value="UniProtKB-UniRule"/>
</dbReference>
<dbReference type="NCBIfam" id="TIGR00135">
    <property type="entry name" value="gatC"/>
    <property type="match status" value="1"/>
</dbReference>
<comment type="catalytic activity">
    <reaction evidence="1">
        <text>L-glutamyl-tRNA(Gln) + L-glutamine + ATP + H2O = L-glutaminyl-tRNA(Gln) + L-glutamate + ADP + phosphate + H(+)</text>
        <dbReference type="Rhea" id="RHEA:17521"/>
        <dbReference type="Rhea" id="RHEA-COMP:9681"/>
        <dbReference type="Rhea" id="RHEA-COMP:9684"/>
        <dbReference type="ChEBI" id="CHEBI:15377"/>
        <dbReference type="ChEBI" id="CHEBI:15378"/>
        <dbReference type="ChEBI" id="CHEBI:29985"/>
        <dbReference type="ChEBI" id="CHEBI:30616"/>
        <dbReference type="ChEBI" id="CHEBI:43474"/>
        <dbReference type="ChEBI" id="CHEBI:58359"/>
        <dbReference type="ChEBI" id="CHEBI:78520"/>
        <dbReference type="ChEBI" id="CHEBI:78521"/>
        <dbReference type="ChEBI" id="CHEBI:456216"/>
    </reaction>
</comment>
<evidence type="ECO:0000313" key="2">
    <source>
        <dbReference type="EMBL" id="SDX73165.1"/>
    </source>
</evidence>
<dbReference type="GO" id="GO:0050566">
    <property type="term" value="F:asparaginyl-tRNA synthase (glutamine-hydrolyzing) activity"/>
    <property type="evidence" value="ECO:0007669"/>
    <property type="project" value="RHEA"/>
</dbReference>
<organism evidence="2 3">
    <name type="scientific">Nitrosomonas halophila</name>
    <dbReference type="NCBI Taxonomy" id="44576"/>
    <lineage>
        <taxon>Bacteria</taxon>
        <taxon>Pseudomonadati</taxon>
        <taxon>Pseudomonadota</taxon>
        <taxon>Betaproteobacteria</taxon>
        <taxon>Nitrosomonadales</taxon>
        <taxon>Nitrosomonadaceae</taxon>
        <taxon>Nitrosomonas</taxon>
    </lineage>
</organism>
<dbReference type="GO" id="GO:0016740">
    <property type="term" value="F:transferase activity"/>
    <property type="evidence" value="ECO:0007669"/>
    <property type="project" value="UniProtKB-KW"/>
</dbReference>
<comment type="similarity">
    <text evidence="1">Belongs to the GatC family.</text>
</comment>
<sequence length="95" mass="10652">MTLSLDDVKRIANLARIEISEGDAQQTLAHLSGIFNLIEQMQAVDTESVEPMSHSQDMVQRLREDVVTESDQHVLFQSIAPQVEAGFYLVPKVIE</sequence>
<evidence type="ECO:0000256" key="1">
    <source>
        <dbReference type="HAMAP-Rule" id="MF_00122"/>
    </source>
</evidence>
<dbReference type="AlphaFoldDB" id="A0A1H3E3B6"/>
<reference evidence="2 3" key="1">
    <citation type="submission" date="2016-10" db="EMBL/GenBank/DDBJ databases">
        <authorList>
            <person name="de Groot N.N."/>
        </authorList>
    </citation>
    <scope>NUCLEOTIDE SEQUENCE [LARGE SCALE GENOMIC DNA]</scope>
    <source>
        <strain evidence="2 3">Nm1</strain>
    </source>
</reference>
<dbReference type="STRING" id="44576.SAMN05421881_10075"/>
<dbReference type="PANTHER" id="PTHR15004:SF0">
    <property type="entry name" value="GLUTAMYL-TRNA(GLN) AMIDOTRANSFERASE SUBUNIT C, MITOCHONDRIAL"/>
    <property type="match status" value="1"/>
</dbReference>
<keyword evidence="3" id="KW-1185">Reference proteome</keyword>
<dbReference type="RefSeq" id="WP_090411904.1">
    <property type="nucleotide sequence ID" value="NZ_FNOY01000007.1"/>
</dbReference>
<dbReference type="EC" id="6.3.5.-" evidence="1"/>
<dbReference type="Pfam" id="PF02686">
    <property type="entry name" value="GatC"/>
    <property type="match status" value="1"/>
</dbReference>
<keyword evidence="1" id="KW-0436">Ligase</keyword>
<dbReference type="InterPro" id="IPR003837">
    <property type="entry name" value="GatC"/>
</dbReference>
<name>A0A1H3E3B6_9PROT</name>
<dbReference type="GO" id="GO:0005524">
    <property type="term" value="F:ATP binding"/>
    <property type="evidence" value="ECO:0007669"/>
    <property type="project" value="UniProtKB-KW"/>
</dbReference>
<dbReference type="HAMAP" id="MF_00122">
    <property type="entry name" value="GatC"/>
    <property type="match status" value="1"/>
</dbReference>
<dbReference type="EMBL" id="FNOY01000007">
    <property type="protein sequence ID" value="SDX73165.1"/>
    <property type="molecule type" value="Genomic_DNA"/>
</dbReference>
<gene>
    <name evidence="1" type="primary">gatC</name>
    <name evidence="2" type="ORF">SAMN05421881_10075</name>
</gene>
<keyword evidence="2" id="KW-0808">Transferase</keyword>
<keyword evidence="1" id="KW-0648">Protein biosynthesis</keyword>
<evidence type="ECO:0000313" key="3">
    <source>
        <dbReference type="Proteomes" id="UP000198640"/>
    </source>
</evidence>
<dbReference type="InterPro" id="IPR036113">
    <property type="entry name" value="Asp/Glu-ADT_sf_sub_c"/>
</dbReference>
<proteinExistence type="inferred from homology"/>
<dbReference type="SUPFAM" id="SSF141000">
    <property type="entry name" value="Glu-tRNAGln amidotransferase C subunit"/>
    <property type="match status" value="1"/>
</dbReference>